<dbReference type="GO" id="GO:0006279">
    <property type="term" value="P:premeiotic DNA replication"/>
    <property type="evidence" value="ECO:0007669"/>
    <property type="project" value="UniProtKB-ARBA"/>
</dbReference>
<dbReference type="Pfam" id="PF17855">
    <property type="entry name" value="MCM_lid"/>
    <property type="match status" value="1"/>
</dbReference>
<comment type="subunit">
    <text evidence="12">Component of the MCM2-7 complex.</text>
</comment>
<dbReference type="PROSITE" id="PS50051">
    <property type="entry name" value="MCM_2"/>
    <property type="match status" value="1"/>
</dbReference>
<comment type="function">
    <text evidence="12">Acts as component of the MCM2-7 complex (MCM complex) which is the replicative helicase essential for 'once per cell cycle' DNA replication initiation and elongation in eukaryotic cells. The active ATPase sites in the MCM2-7 ring are formed through the interaction surfaces of two neighboring subunits such that a critical structure of a conserved arginine finger motif is provided in trans relative to the ATP-binding site of the Walker A box of the adjacent subunit. The six ATPase active sites, however, are likely to contribute differentially to the complex helicase activity.</text>
</comment>
<dbReference type="STRING" id="27349.A0A0L6VSQ9"/>
<keyword evidence="16" id="KW-1185">Reference proteome</keyword>
<evidence type="ECO:0000256" key="1">
    <source>
        <dbReference type="ARBA" id="ARBA00004123"/>
    </source>
</evidence>
<evidence type="ECO:0000256" key="11">
    <source>
        <dbReference type="RuleBase" id="RU004070"/>
    </source>
</evidence>
<comment type="similarity">
    <text evidence="2 11">Belongs to the MCM family.</text>
</comment>
<proteinExistence type="inferred from homology"/>
<dbReference type="GO" id="GO:0006270">
    <property type="term" value="P:DNA replication initiation"/>
    <property type="evidence" value="ECO:0007669"/>
    <property type="project" value="UniProtKB-UniRule"/>
</dbReference>
<dbReference type="EMBL" id="LAVV01001210">
    <property type="protein sequence ID" value="KNZ63734.1"/>
    <property type="molecule type" value="Genomic_DNA"/>
</dbReference>
<feature type="compositionally biased region" description="Polar residues" evidence="13">
    <location>
        <begin position="1"/>
        <end position="10"/>
    </location>
</feature>
<dbReference type="InterPro" id="IPR033762">
    <property type="entry name" value="MCM_OB"/>
</dbReference>
<dbReference type="PANTHER" id="PTHR11630:SF43">
    <property type="entry name" value="DNA REPLICATION LICENSING FACTOR MCM6"/>
    <property type="match status" value="1"/>
</dbReference>
<dbReference type="PRINTS" id="PR01657">
    <property type="entry name" value="MCMFAMILY"/>
</dbReference>
<dbReference type="InterPro" id="IPR018525">
    <property type="entry name" value="MCM_CS"/>
</dbReference>
<dbReference type="InterPro" id="IPR041562">
    <property type="entry name" value="MCM_lid"/>
</dbReference>
<evidence type="ECO:0000256" key="13">
    <source>
        <dbReference type="SAM" id="MobiDB-lite"/>
    </source>
</evidence>
<gene>
    <name evidence="15" type="ORF">VP01_1108g4</name>
</gene>
<feature type="region of interest" description="Disordered" evidence="13">
    <location>
        <begin position="826"/>
        <end position="846"/>
    </location>
</feature>
<dbReference type="AlphaFoldDB" id="A0A0L6VSQ9"/>
<dbReference type="FunFam" id="3.40.50.300:FF:000115">
    <property type="entry name" value="DNA helicase"/>
    <property type="match status" value="1"/>
</dbReference>
<dbReference type="InterPro" id="IPR001208">
    <property type="entry name" value="MCM_dom"/>
</dbReference>
<dbReference type="PROSITE" id="PS00847">
    <property type="entry name" value="MCM_1"/>
    <property type="match status" value="1"/>
</dbReference>
<dbReference type="SUPFAM" id="SSF50249">
    <property type="entry name" value="Nucleic acid-binding proteins"/>
    <property type="match status" value="1"/>
</dbReference>
<keyword evidence="5 12" id="KW-0378">Hydrolase</keyword>
<protein>
    <recommendedName>
        <fullName evidence="12">DNA replication licensing factor MCM6</fullName>
        <ecNumber evidence="12">3.6.4.12</ecNumber>
    </recommendedName>
</protein>
<dbReference type="GO" id="GO:0016787">
    <property type="term" value="F:hydrolase activity"/>
    <property type="evidence" value="ECO:0007669"/>
    <property type="project" value="UniProtKB-KW"/>
</dbReference>
<evidence type="ECO:0000313" key="16">
    <source>
        <dbReference type="Proteomes" id="UP000037035"/>
    </source>
</evidence>
<dbReference type="PANTHER" id="PTHR11630">
    <property type="entry name" value="DNA REPLICATION LICENSING FACTOR MCM FAMILY MEMBER"/>
    <property type="match status" value="1"/>
</dbReference>
<dbReference type="GO" id="GO:0031261">
    <property type="term" value="C:DNA replication preinitiation complex"/>
    <property type="evidence" value="ECO:0007669"/>
    <property type="project" value="UniProtKB-ARBA"/>
</dbReference>
<dbReference type="PRINTS" id="PR01662">
    <property type="entry name" value="MCMPROTEIN6"/>
</dbReference>
<evidence type="ECO:0000256" key="10">
    <source>
        <dbReference type="ARBA" id="ARBA00023306"/>
    </source>
</evidence>
<keyword evidence="8 11" id="KW-0238">DNA-binding</keyword>
<evidence type="ECO:0000256" key="5">
    <source>
        <dbReference type="ARBA" id="ARBA00022801"/>
    </source>
</evidence>
<dbReference type="SUPFAM" id="SSF52540">
    <property type="entry name" value="P-loop containing nucleoside triphosphate hydrolases"/>
    <property type="match status" value="1"/>
</dbReference>
<evidence type="ECO:0000256" key="6">
    <source>
        <dbReference type="ARBA" id="ARBA00022806"/>
    </source>
</evidence>
<keyword evidence="3 12" id="KW-0235">DNA replication</keyword>
<evidence type="ECO:0000256" key="4">
    <source>
        <dbReference type="ARBA" id="ARBA00022741"/>
    </source>
</evidence>
<dbReference type="Pfam" id="PF18263">
    <property type="entry name" value="WHD_MCM6"/>
    <property type="match status" value="1"/>
</dbReference>
<dbReference type="Gene3D" id="2.20.28.10">
    <property type="match status" value="1"/>
</dbReference>
<dbReference type="GO" id="GO:0003697">
    <property type="term" value="F:single-stranded DNA binding"/>
    <property type="evidence" value="ECO:0007669"/>
    <property type="project" value="TreeGrafter"/>
</dbReference>
<evidence type="ECO:0000256" key="3">
    <source>
        <dbReference type="ARBA" id="ARBA00022705"/>
    </source>
</evidence>
<evidence type="ECO:0000256" key="2">
    <source>
        <dbReference type="ARBA" id="ARBA00008010"/>
    </source>
</evidence>
<comment type="caution">
    <text evidence="15">The sequence shown here is derived from an EMBL/GenBank/DDBJ whole genome shotgun (WGS) entry which is preliminary data.</text>
</comment>
<dbReference type="GO" id="GO:0005656">
    <property type="term" value="C:nuclear pre-replicative complex"/>
    <property type="evidence" value="ECO:0007669"/>
    <property type="project" value="UniProtKB-ARBA"/>
</dbReference>
<dbReference type="FunFam" id="2.20.28.10:FF:000003">
    <property type="entry name" value="DNA helicase"/>
    <property type="match status" value="1"/>
</dbReference>
<evidence type="ECO:0000256" key="12">
    <source>
        <dbReference type="RuleBase" id="RU368064"/>
    </source>
</evidence>
<evidence type="ECO:0000256" key="9">
    <source>
        <dbReference type="ARBA" id="ARBA00023242"/>
    </source>
</evidence>
<dbReference type="CDD" id="cd17757">
    <property type="entry name" value="MCM6"/>
    <property type="match status" value="1"/>
</dbReference>
<dbReference type="EC" id="3.6.4.12" evidence="12"/>
<dbReference type="InterPro" id="IPR008049">
    <property type="entry name" value="MCM6"/>
</dbReference>
<evidence type="ECO:0000256" key="8">
    <source>
        <dbReference type="ARBA" id="ARBA00023125"/>
    </source>
</evidence>
<evidence type="ECO:0000259" key="14">
    <source>
        <dbReference type="PROSITE" id="PS50051"/>
    </source>
</evidence>
<comment type="subcellular location">
    <subcellularLocation>
        <location evidence="1 12">Nucleus</location>
    </subcellularLocation>
</comment>
<keyword evidence="4 11" id="KW-0547">Nucleotide-binding</keyword>
<comment type="catalytic activity">
    <reaction evidence="12">
        <text>ATP + H2O = ADP + phosphate + H(+)</text>
        <dbReference type="Rhea" id="RHEA:13065"/>
        <dbReference type="ChEBI" id="CHEBI:15377"/>
        <dbReference type="ChEBI" id="CHEBI:15378"/>
        <dbReference type="ChEBI" id="CHEBI:30616"/>
        <dbReference type="ChEBI" id="CHEBI:43474"/>
        <dbReference type="ChEBI" id="CHEBI:456216"/>
        <dbReference type="EC" id="3.6.4.12"/>
    </reaction>
</comment>
<dbReference type="OrthoDB" id="1744952at2759"/>
<feature type="compositionally biased region" description="Polar residues" evidence="13">
    <location>
        <begin position="828"/>
        <end position="845"/>
    </location>
</feature>
<dbReference type="GO" id="GO:0000727">
    <property type="term" value="P:double-strand break repair via break-induced replication"/>
    <property type="evidence" value="ECO:0007669"/>
    <property type="project" value="TreeGrafter"/>
</dbReference>
<dbReference type="GO" id="GO:1990518">
    <property type="term" value="F:single-stranded 3'-5' DNA helicase activity"/>
    <property type="evidence" value="ECO:0007669"/>
    <property type="project" value="TreeGrafter"/>
</dbReference>
<feature type="region of interest" description="Disordered" evidence="13">
    <location>
        <begin position="1"/>
        <end position="63"/>
    </location>
</feature>
<evidence type="ECO:0000313" key="15">
    <source>
        <dbReference type="EMBL" id="KNZ63734.1"/>
    </source>
</evidence>
<name>A0A0L6VSQ9_9BASI</name>
<dbReference type="Pfam" id="PF17207">
    <property type="entry name" value="MCM_OB"/>
    <property type="match status" value="1"/>
</dbReference>
<keyword evidence="6 12" id="KW-0347">Helicase</keyword>
<dbReference type="InterPro" id="IPR031327">
    <property type="entry name" value="MCM"/>
</dbReference>
<dbReference type="Pfam" id="PF00493">
    <property type="entry name" value="MCM"/>
    <property type="match status" value="1"/>
</dbReference>
<sequence length="994" mass="110050">MSPLSSSNPIPSELSIGGDTETGMSGQGSLRRANGITPSGEAEEDGDRPVASARRRPRAMRNLEEIPRVNDDTGERVREKFEEFLEKYNSFSQRHTEALPPYPTTSTHSLLLVSFFFLASLIKQIRWMYHRQLPRVLGGYGAGKGHLRAVLSVRPLLCKPLASGLILDLEILIFFGGRFLPYLKQALQSLVKKYIPAYLHINTHTNSTVSSGLISRQFNLAIYNLPSVVGIRDLRTERIGKLISVGGTVTRTSEVRPELIFATFICEECKNIIRDVEQQFKYTEPNTCPHPTCNNRSEWKLSIEQSTFTDWQRVRIQENSNEIPTGSMPRSLDVILRAEVVEKAKAGDKCIFTGTFIVVPDVAQLGLPGVNAEMVRTSGGGRSGGMRGVGAESMGVSGLKMLGARDLTYKTAFLACMVQAADSRSQATNVRWDPDVGNDQLGTRKDFLDSLNDQEVQELREMVHSDRIYNRLVQSIAPTVYGHEIVKKGLLLQLMGGVHKTTHEGINLRGDINLCIVGDPSTSKSQFLKYICGFLPRSVYTSGKASSAAGLTAAVVKDEETGEFTIEAGALMLADNGICAIDEFDKMDISDQVAIHEAMEQQTISIAKAGIQATLNARTSILAAANPVGGRYNKKMSLRANVAMSGPIMSRFDLFFVVLDECNEDVDFAIASHIVNVHRLREVAIKPEFSTDALQRYIRYGRTFNPKVSSHIANVSSACTATVLVQKYRDLRQDDSQGWGRNSYRITVRQLESMIRLSEAIARAHCMEDVCELVPLESLLAFNLLKQSIIHVEKDDIGFEEEEEAENAANSTDAPMDVDAAEALKTDTAGSSSAAHQPQPAQNKKPQIRITYEKYMGIMTLVLGKLQTVERETGNGIKKSELVQWYLEEMEPDLNSVEELETEKALIGKVLIRLVKVSSSLQKKKITLRVQRIAPHWFAHNFFFGVSLNDLKEKCIMELRGEGLQQQDSEGGESSGNARDPILLVHPECNIGDS</sequence>
<reference evidence="15 16" key="1">
    <citation type="submission" date="2015-08" db="EMBL/GenBank/DDBJ databases">
        <title>Next Generation Sequencing and Analysis of the Genome of Puccinia sorghi L Schw, the Causal Agent of Maize Common Rust.</title>
        <authorList>
            <person name="Rochi L."/>
            <person name="Burguener G."/>
            <person name="Darino M."/>
            <person name="Turjanski A."/>
            <person name="Kreff E."/>
            <person name="Dieguez M.J."/>
            <person name="Sacco F."/>
        </authorList>
    </citation>
    <scope>NUCLEOTIDE SEQUENCE [LARGE SCALE GENOMIC DNA]</scope>
    <source>
        <strain evidence="15 16">RO10H11247</strain>
    </source>
</reference>
<keyword evidence="9" id="KW-0539">Nucleus</keyword>
<accession>A0A0L6VSQ9</accession>
<dbReference type="InterPro" id="IPR012340">
    <property type="entry name" value="NA-bd_OB-fold"/>
</dbReference>
<feature type="domain" description="MCM C-terminal AAA(+) ATPase" evidence="14">
    <location>
        <begin position="468"/>
        <end position="674"/>
    </location>
</feature>
<dbReference type="Gene3D" id="3.40.50.300">
    <property type="entry name" value="P-loop containing nucleotide triphosphate hydrolases"/>
    <property type="match status" value="1"/>
</dbReference>
<organism evidence="15 16">
    <name type="scientific">Puccinia sorghi</name>
    <dbReference type="NCBI Taxonomy" id="27349"/>
    <lineage>
        <taxon>Eukaryota</taxon>
        <taxon>Fungi</taxon>
        <taxon>Dikarya</taxon>
        <taxon>Basidiomycota</taxon>
        <taxon>Pucciniomycotina</taxon>
        <taxon>Pucciniomycetes</taxon>
        <taxon>Pucciniales</taxon>
        <taxon>Pucciniaceae</taxon>
        <taxon>Puccinia</taxon>
    </lineage>
</organism>
<dbReference type="SMART" id="SM00350">
    <property type="entry name" value="MCM"/>
    <property type="match status" value="1"/>
</dbReference>
<dbReference type="Proteomes" id="UP000037035">
    <property type="component" value="Unassembled WGS sequence"/>
</dbReference>
<keyword evidence="7 11" id="KW-0067">ATP-binding</keyword>
<keyword evidence="10 12" id="KW-0131">Cell cycle</keyword>
<dbReference type="InterPro" id="IPR027417">
    <property type="entry name" value="P-loop_NTPase"/>
</dbReference>
<dbReference type="GO" id="GO:1902969">
    <property type="term" value="P:mitotic DNA replication"/>
    <property type="evidence" value="ECO:0007669"/>
    <property type="project" value="TreeGrafter"/>
</dbReference>
<dbReference type="InterPro" id="IPR041024">
    <property type="entry name" value="Mcm6_C"/>
</dbReference>
<evidence type="ECO:0000256" key="7">
    <source>
        <dbReference type="ARBA" id="ARBA00022840"/>
    </source>
</evidence>
<dbReference type="Gene3D" id="1.20.58.870">
    <property type="match status" value="1"/>
</dbReference>
<dbReference type="VEuPathDB" id="FungiDB:VP01_1108g4"/>
<dbReference type="GO" id="GO:0097373">
    <property type="term" value="C:MCM core complex"/>
    <property type="evidence" value="ECO:0007669"/>
    <property type="project" value="UniProtKB-ARBA"/>
</dbReference>
<dbReference type="Gene3D" id="2.40.50.140">
    <property type="entry name" value="Nucleic acid-binding proteins"/>
    <property type="match status" value="1"/>
</dbReference>
<dbReference type="GO" id="GO:0042555">
    <property type="term" value="C:MCM complex"/>
    <property type="evidence" value="ECO:0007669"/>
    <property type="project" value="UniProtKB-UniRule"/>
</dbReference>
<dbReference type="GO" id="GO:0043596">
    <property type="term" value="C:nuclear replication fork"/>
    <property type="evidence" value="ECO:0007669"/>
    <property type="project" value="UniProtKB-ARBA"/>
</dbReference>
<dbReference type="GO" id="GO:0005524">
    <property type="term" value="F:ATP binding"/>
    <property type="evidence" value="ECO:0007669"/>
    <property type="project" value="UniProtKB-UniRule"/>
</dbReference>